<dbReference type="PROSITE" id="PS51689">
    <property type="entry name" value="SAM_RNA_A_N6_MT"/>
    <property type="match status" value="1"/>
</dbReference>
<evidence type="ECO:0000256" key="6">
    <source>
        <dbReference type="ARBA" id="ARBA00029941"/>
    </source>
</evidence>
<keyword evidence="5 8" id="KW-0694">RNA-binding</keyword>
<comment type="caution">
    <text evidence="10">The sequence shown here is derived from an EMBL/GenBank/DDBJ whole genome shotgun (WGS) entry which is preliminary data.</text>
</comment>
<dbReference type="Pfam" id="PF00398">
    <property type="entry name" value="RrnaAD"/>
    <property type="match status" value="1"/>
</dbReference>
<dbReference type="InterPro" id="IPR001737">
    <property type="entry name" value="KsgA/Erm"/>
</dbReference>
<dbReference type="Proteomes" id="UP000031967">
    <property type="component" value="Unassembled WGS sequence"/>
</dbReference>
<reference evidence="10 11" key="1">
    <citation type="submission" date="2014-12" db="EMBL/GenBank/DDBJ databases">
        <title>Draft genome sequence of Paenibacillus kamchatkensis strain B-2647.</title>
        <authorList>
            <person name="Karlyshev A.V."/>
            <person name="Kudryashova E.B."/>
        </authorList>
    </citation>
    <scope>NUCLEOTIDE SEQUENCE [LARGE SCALE GENOMIC DNA]</scope>
    <source>
        <strain evidence="10 11">VKM B-2647</strain>
    </source>
</reference>
<dbReference type="InterPro" id="IPR020596">
    <property type="entry name" value="rRNA_Ade_Mease_Trfase_CS"/>
</dbReference>
<gene>
    <name evidence="10" type="ORF">SD70_12845</name>
</gene>
<dbReference type="NCBIfam" id="NF000499">
    <property type="entry name" value="Erm23S_rRNA_broad"/>
    <property type="match status" value="1"/>
</dbReference>
<dbReference type="PANTHER" id="PTHR11727">
    <property type="entry name" value="DIMETHYLADENOSINE TRANSFERASE"/>
    <property type="match status" value="1"/>
</dbReference>
<dbReference type="PANTHER" id="PTHR11727:SF7">
    <property type="entry name" value="DIMETHYLADENOSINE TRANSFERASE-RELATED"/>
    <property type="match status" value="1"/>
</dbReference>
<keyword evidence="3 8" id="KW-0808">Transferase</keyword>
<feature type="binding site" evidence="8">
    <location>
        <position position="44"/>
    </location>
    <ligand>
        <name>S-adenosyl-L-methionine</name>
        <dbReference type="ChEBI" id="CHEBI:59789"/>
    </ligand>
</feature>
<evidence type="ECO:0000256" key="4">
    <source>
        <dbReference type="ARBA" id="ARBA00022691"/>
    </source>
</evidence>
<dbReference type="SUPFAM" id="SSF53335">
    <property type="entry name" value="S-adenosyl-L-methionine-dependent methyltransferases"/>
    <property type="match status" value="1"/>
</dbReference>
<feature type="binding site" evidence="8">
    <location>
        <position position="90"/>
    </location>
    <ligand>
        <name>S-adenosyl-L-methionine</name>
        <dbReference type="ChEBI" id="CHEBI:59789"/>
    </ligand>
</feature>
<keyword evidence="2 8" id="KW-0489">Methyltransferase</keyword>
<dbReference type="RefSeq" id="WP_041047968.1">
    <property type="nucleotide sequence ID" value="NZ_JXAK01000020.1"/>
</dbReference>
<keyword evidence="11" id="KW-1185">Reference proteome</keyword>
<dbReference type="GO" id="GO:0032259">
    <property type="term" value="P:methylation"/>
    <property type="evidence" value="ECO:0007669"/>
    <property type="project" value="UniProtKB-KW"/>
</dbReference>
<accession>A0ABR5AHH4</accession>
<dbReference type="Gene3D" id="1.10.8.100">
    <property type="entry name" value="Ribosomal RNA adenine dimethylase-like, domain 2"/>
    <property type="match status" value="1"/>
</dbReference>
<feature type="binding site" evidence="8">
    <location>
        <position position="106"/>
    </location>
    <ligand>
        <name>S-adenosyl-L-methionine</name>
        <dbReference type="ChEBI" id="CHEBI:59789"/>
    </ligand>
</feature>
<evidence type="ECO:0000313" key="11">
    <source>
        <dbReference type="Proteomes" id="UP000031967"/>
    </source>
</evidence>
<feature type="binding site" evidence="8">
    <location>
        <position position="19"/>
    </location>
    <ligand>
        <name>S-adenosyl-L-methionine</name>
        <dbReference type="ChEBI" id="CHEBI:59789"/>
    </ligand>
</feature>
<dbReference type="Gene3D" id="3.40.50.150">
    <property type="entry name" value="Vaccinia Virus protein VP39"/>
    <property type="match status" value="1"/>
</dbReference>
<evidence type="ECO:0000256" key="5">
    <source>
        <dbReference type="ARBA" id="ARBA00022884"/>
    </source>
</evidence>
<proteinExistence type="inferred from homology"/>
<evidence type="ECO:0000259" key="9">
    <source>
        <dbReference type="SMART" id="SM00650"/>
    </source>
</evidence>
<evidence type="ECO:0000313" key="10">
    <source>
        <dbReference type="EMBL" id="KIL40472.1"/>
    </source>
</evidence>
<evidence type="ECO:0000256" key="7">
    <source>
        <dbReference type="ARBA" id="ARBA00030809"/>
    </source>
</evidence>
<dbReference type="GO" id="GO:0008168">
    <property type="term" value="F:methyltransferase activity"/>
    <property type="evidence" value="ECO:0007669"/>
    <property type="project" value="UniProtKB-KW"/>
</dbReference>
<comment type="similarity">
    <text evidence="8">Belongs to the class I-like SAM-binding methyltransferase superfamily. rRNA adenine N(6)-methyltransferase family.</text>
</comment>
<evidence type="ECO:0000256" key="8">
    <source>
        <dbReference type="PROSITE-ProRule" id="PRU01026"/>
    </source>
</evidence>
<keyword evidence="4 8" id="KW-0949">S-adenosyl-L-methionine</keyword>
<feature type="binding site" evidence="8">
    <location>
        <position position="17"/>
    </location>
    <ligand>
        <name>S-adenosyl-L-methionine</name>
        <dbReference type="ChEBI" id="CHEBI:59789"/>
    </ligand>
</feature>
<evidence type="ECO:0000256" key="2">
    <source>
        <dbReference type="ARBA" id="ARBA00022603"/>
    </source>
</evidence>
<protein>
    <recommendedName>
        <fullName evidence="1">rRNA adenine N-6-methyltransferase</fullName>
    </recommendedName>
    <alternativeName>
        <fullName evidence="7">Erythromycin resistance protein</fullName>
    </alternativeName>
    <alternativeName>
        <fullName evidence="6">Macrolide-lincosamide-streptogramin B resistance protein</fullName>
    </alternativeName>
</protein>
<evidence type="ECO:0000256" key="3">
    <source>
        <dbReference type="ARBA" id="ARBA00022679"/>
    </source>
</evidence>
<dbReference type="CDD" id="cd02440">
    <property type="entry name" value="AdoMet_MTases"/>
    <property type="match status" value="1"/>
</dbReference>
<name>A0ABR5AHH4_9BACL</name>
<feature type="domain" description="Ribosomal RNA adenine methylase transferase N-terminal" evidence="9">
    <location>
        <begin position="24"/>
        <end position="189"/>
    </location>
</feature>
<organism evidence="10 11">
    <name type="scientific">Gordoniibacillus kamchatkensis</name>
    <dbReference type="NCBI Taxonomy" id="1590651"/>
    <lineage>
        <taxon>Bacteria</taxon>
        <taxon>Bacillati</taxon>
        <taxon>Bacillota</taxon>
        <taxon>Bacilli</taxon>
        <taxon>Bacillales</taxon>
        <taxon>Paenibacillaceae</taxon>
        <taxon>Gordoniibacillus</taxon>
    </lineage>
</organism>
<dbReference type="InterPro" id="IPR023165">
    <property type="entry name" value="rRNA_Ade_diMease-like_C"/>
</dbReference>
<sequence>MQRRHQRAEKAPFSGQHLLHNKRIIRDMIAIAEVTGADTVLDIGAGKGAITMPLAEIAGKVVAIENDRQFADVLRAKSDCYPNVVIIQKDFLQTRMPREPFCVVANIPYAITTPILEKLLCPVANGFQKGVLMIEKGAAKRFTARPTADPRILAWKMWHELEFVAGVSRNHFATPPRVDSALVRIRRKASPAIRNADYYRFRALAEFGLQYPVRPMAEALRAVFTPPQIKHLARNLGVDRLTPIGTLQERQWADVFHTMIRYVEPHRWPASGK</sequence>
<dbReference type="EMBL" id="JXAK01000020">
    <property type="protein sequence ID" value="KIL40472.1"/>
    <property type="molecule type" value="Genomic_DNA"/>
</dbReference>
<dbReference type="InterPro" id="IPR029063">
    <property type="entry name" value="SAM-dependent_MTases_sf"/>
</dbReference>
<feature type="binding site" evidence="8">
    <location>
        <position position="65"/>
    </location>
    <ligand>
        <name>S-adenosyl-L-methionine</name>
        <dbReference type="ChEBI" id="CHEBI:59789"/>
    </ligand>
</feature>
<dbReference type="PROSITE" id="PS01131">
    <property type="entry name" value="RRNA_A_DIMETH"/>
    <property type="match status" value="1"/>
</dbReference>
<dbReference type="SMART" id="SM00650">
    <property type="entry name" value="rADc"/>
    <property type="match status" value="1"/>
</dbReference>
<dbReference type="InterPro" id="IPR020598">
    <property type="entry name" value="rRNA_Ade_methylase_Trfase_N"/>
</dbReference>
<evidence type="ECO:0000256" key="1">
    <source>
        <dbReference type="ARBA" id="ARBA00016505"/>
    </source>
</evidence>